<proteinExistence type="predicted"/>
<accession>A0A7H1MKG4</accession>
<sequence length="120" mass="13624">MNKFKVMPIVISIFIGIFIYTFKFNIFSMSGIKDGMNSIVTFVSIVFGFYVGMFGILISITSTNIMKRILNDKKSRRELNDVMMMAITSSLIVLVVTIAIQISGIKYPTFEIYHIGINME</sequence>
<dbReference type="AlphaFoldDB" id="A0A7H1MKG4"/>
<evidence type="ECO:0000313" key="1">
    <source>
        <dbReference type="EMBL" id="QNT63950.1"/>
    </source>
</evidence>
<name>A0A7H1MKG4_9LACO</name>
<organism evidence="1 2">
    <name type="scientific">Weissella koreensis</name>
    <dbReference type="NCBI Taxonomy" id="165096"/>
    <lineage>
        <taxon>Bacteria</taxon>
        <taxon>Bacillati</taxon>
        <taxon>Bacillota</taxon>
        <taxon>Bacilli</taxon>
        <taxon>Lactobacillales</taxon>
        <taxon>Lactobacillaceae</taxon>
        <taxon>Weissella</taxon>
    </lineage>
</organism>
<dbReference type="EMBL" id="CP043431">
    <property type="protein sequence ID" value="QNT63950.1"/>
    <property type="molecule type" value="Genomic_DNA"/>
</dbReference>
<protein>
    <submittedName>
        <fullName evidence="1">Uncharacterized protein</fullName>
    </submittedName>
</protein>
<gene>
    <name evidence="1" type="ORF">FY536_01070</name>
</gene>
<evidence type="ECO:0000313" key="2">
    <source>
        <dbReference type="Proteomes" id="UP000516446"/>
    </source>
</evidence>
<keyword evidence="2" id="KW-1185">Reference proteome</keyword>
<dbReference type="RefSeq" id="WP_104914407.1">
    <property type="nucleotide sequence ID" value="NZ_CP026847.1"/>
</dbReference>
<reference evidence="1 2" key="1">
    <citation type="submission" date="2019-08" db="EMBL/GenBank/DDBJ databases">
        <authorList>
            <person name="Chang H.C."/>
            <person name="Mun S.Y."/>
        </authorList>
    </citation>
    <scope>NUCLEOTIDE SEQUENCE [LARGE SCALE GENOMIC DNA]</scope>
    <source>
        <strain evidence="1 2">SK</strain>
    </source>
</reference>
<dbReference type="Proteomes" id="UP000516446">
    <property type="component" value="Chromosome"/>
</dbReference>